<dbReference type="Pfam" id="PF01501">
    <property type="entry name" value="Glyco_transf_8"/>
    <property type="match status" value="1"/>
</dbReference>
<dbReference type="PANTHER" id="PTHR32116:SF12">
    <property type="entry name" value="GALACTURONOSYLTRANSFERASE 7-RELATED"/>
    <property type="match status" value="1"/>
</dbReference>
<reference evidence="7 8" key="1">
    <citation type="submission" date="2020-05" db="EMBL/GenBank/DDBJ databases">
        <authorList>
            <person name="Campoy J."/>
            <person name="Schneeberger K."/>
            <person name="Spophaly S."/>
        </authorList>
    </citation>
    <scope>NUCLEOTIDE SEQUENCE [LARGE SCALE GENOMIC DNA]</scope>
    <source>
        <strain evidence="7">PruArmRojPasFocal</strain>
    </source>
</reference>
<dbReference type="PANTHER" id="PTHR32116">
    <property type="entry name" value="GALACTURONOSYLTRANSFERASE 4-RELATED"/>
    <property type="match status" value="1"/>
</dbReference>
<comment type="pathway">
    <text evidence="1 5">Glycan metabolism; pectin biosynthesis.</text>
</comment>
<sequence>MPQKKKSALLVDAAASEASHLITLRTQQQEEAQEEEDEEEGLLLIEDGIGGYEIGLGGERERDEGRGWGWCLFGEAEMERPGDCSFGSGFSFHARSSSLPSRPSQWLSLSRSDLTIAMAGDRSNHVDDLVKQFAPTLSKDILKNISHPAENETKSPSAMHDNEEEKGFSVPPHADLQSLPIENNPKAGASVQIIDYAKGGVDQSGKSCELKFGSYCLWREQHREDMKDSMVKRLKDHLFVARAYYPSIAKLPSQDKLSREMRQNIQEVERVLSESTTDADLPPQIGKKLHRMQAAIARAKSFHVDCNNVDKKLRQIYDLTEDEANFHMRQSVFLYQLAVQTMPKSLHCLSMRLTVEYFRSPFDDTEASLADKYIDRALQHYVIFSTNVLASSVVINSTVMHAKESGKLVFHVLTDEENYFAMKLWFFRNTYKEATIEVLNMERLDLNNSKLQFSLPVEFRVSHSVDAQSRTEYLSTFSHLHYRLPEIFQNLEKVVVLDDDVVVQQDLSALWNLNMEGKVNAAVQFCSVKLSLLKSYLGENSFNKNSCAWMSGLNVIDLVKWRELDLTETYQKFVKEVSTQEAQNEAVALHASLLTFQDLIYPLDGSWALSGLGHDYNVDVYPIRNAAVLHYNGKMKPWLELGIPKYKGYWKNFVNREDQFLTDCNWNS</sequence>
<dbReference type="EC" id="2.4.1.-" evidence="5"/>
<dbReference type="EMBL" id="CAEKDK010000006">
    <property type="protein sequence ID" value="CAB4285026.1"/>
    <property type="molecule type" value="Genomic_DNA"/>
</dbReference>
<evidence type="ECO:0000256" key="4">
    <source>
        <dbReference type="ARBA" id="ARBA00022679"/>
    </source>
</evidence>
<dbReference type="Pfam" id="PF25557">
    <property type="entry name" value="GAUT_1"/>
    <property type="match status" value="1"/>
</dbReference>
<keyword evidence="3 5" id="KW-0328">Glycosyltransferase</keyword>
<keyword evidence="5" id="KW-0961">Cell wall biogenesis/degradation</keyword>
<evidence type="ECO:0000313" key="8">
    <source>
        <dbReference type="Proteomes" id="UP000507222"/>
    </source>
</evidence>
<evidence type="ECO:0000313" key="7">
    <source>
        <dbReference type="EMBL" id="CAB4285026.1"/>
    </source>
</evidence>
<dbReference type="GO" id="GO:0045489">
    <property type="term" value="P:pectin biosynthetic process"/>
    <property type="evidence" value="ECO:0007669"/>
    <property type="project" value="UniProtKB-UniPathway"/>
</dbReference>
<dbReference type="InterPro" id="IPR002495">
    <property type="entry name" value="Glyco_trans_8"/>
</dbReference>
<evidence type="ECO:0000256" key="3">
    <source>
        <dbReference type="ARBA" id="ARBA00022676"/>
    </source>
</evidence>
<keyword evidence="5" id="KW-0333">Golgi apparatus</keyword>
<evidence type="ECO:0000256" key="5">
    <source>
        <dbReference type="RuleBase" id="RU362027"/>
    </source>
</evidence>
<evidence type="ECO:0000256" key="2">
    <source>
        <dbReference type="ARBA" id="ARBA00006351"/>
    </source>
</evidence>
<accession>A0A6J5V7J9</accession>
<dbReference type="UniPathway" id="UPA00845"/>
<feature type="region of interest" description="Disordered" evidence="6">
    <location>
        <begin position="146"/>
        <end position="182"/>
    </location>
</feature>
<keyword evidence="4" id="KW-0808">Transferase</keyword>
<dbReference type="GO" id="GO:0000139">
    <property type="term" value="C:Golgi membrane"/>
    <property type="evidence" value="ECO:0007669"/>
    <property type="project" value="UniProtKB-SubCell"/>
</dbReference>
<dbReference type="Gene3D" id="3.90.550.10">
    <property type="entry name" value="Spore Coat Polysaccharide Biosynthesis Protein SpsA, Chain A"/>
    <property type="match status" value="1"/>
</dbReference>
<organism evidence="7 8">
    <name type="scientific">Prunus armeniaca</name>
    <name type="common">Apricot</name>
    <name type="synonym">Armeniaca vulgaris</name>
    <dbReference type="NCBI Taxonomy" id="36596"/>
    <lineage>
        <taxon>Eukaryota</taxon>
        <taxon>Viridiplantae</taxon>
        <taxon>Streptophyta</taxon>
        <taxon>Embryophyta</taxon>
        <taxon>Tracheophyta</taxon>
        <taxon>Spermatophyta</taxon>
        <taxon>Magnoliopsida</taxon>
        <taxon>eudicotyledons</taxon>
        <taxon>Gunneridae</taxon>
        <taxon>Pentapetalae</taxon>
        <taxon>rosids</taxon>
        <taxon>fabids</taxon>
        <taxon>Rosales</taxon>
        <taxon>Rosaceae</taxon>
        <taxon>Amygdaloideae</taxon>
        <taxon>Amygdaleae</taxon>
        <taxon>Prunus</taxon>
    </lineage>
</organism>
<dbReference type="GO" id="GO:0071555">
    <property type="term" value="P:cell wall organization"/>
    <property type="evidence" value="ECO:0007669"/>
    <property type="project" value="UniProtKB-KW"/>
</dbReference>
<dbReference type="SUPFAM" id="SSF53448">
    <property type="entry name" value="Nucleotide-diphospho-sugar transferases"/>
    <property type="match status" value="1"/>
</dbReference>
<dbReference type="GO" id="GO:0047262">
    <property type="term" value="F:polygalacturonate 4-alpha-galacturonosyltransferase activity"/>
    <property type="evidence" value="ECO:0007669"/>
    <property type="project" value="InterPro"/>
</dbReference>
<evidence type="ECO:0000256" key="1">
    <source>
        <dbReference type="ARBA" id="ARBA00004877"/>
    </source>
</evidence>
<dbReference type="InterPro" id="IPR029044">
    <property type="entry name" value="Nucleotide-diphossugar_trans"/>
</dbReference>
<dbReference type="InterPro" id="IPR029993">
    <property type="entry name" value="GAUT"/>
</dbReference>
<protein>
    <recommendedName>
        <fullName evidence="5">Hexosyltransferase</fullName>
        <ecNumber evidence="5">2.4.1.-</ecNumber>
    </recommendedName>
</protein>
<dbReference type="Proteomes" id="UP000507222">
    <property type="component" value="Unassembled WGS sequence"/>
</dbReference>
<name>A0A6J5V7J9_PRUAR</name>
<evidence type="ECO:0000256" key="6">
    <source>
        <dbReference type="SAM" id="MobiDB-lite"/>
    </source>
</evidence>
<dbReference type="AlphaFoldDB" id="A0A6J5V7J9"/>
<proteinExistence type="inferred from homology"/>
<comment type="subcellular location">
    <subcellularLocation>
        <location evidence="5">Golgi apparatus membrane</location>
        <topology evidence="5">Single-pass type II membrane protein</topology>
    </subcellularLocation>
</comment>
<comment type="similarity">
    <text evidence="2 5">Belongs to the glycosyltransferase 8 family.</text>
</comment>
<gene>
    <name evidence="7" type="ORF">CURHAP_LOCUS40713</name>
</gene>